<protein>
    <recommendedName>
        <fullName evidence="1">DUF5641 domain-containing protein</fullName>
    </recommendedName>
</protein>
<keyword evidence="3" id="KW-1185">Reference proteome</keyword>
<sequence length="248" mass="28509">MYVDGLTSVSTVSEATNLILEAQELCKNTGLRLHKFNSNRKDILSCVAPSERATTCEALKLNPDSTPEGQVLGIQWSIENDTFSFSIDIKDQPSTRRGILSVVTSLYEPLGFIALFILSGKCILRELCCRGISWDEVLPESLSPWWEAWKRSWWKKEYLMSVSTRQKWHTPRHNLKVNDIVVIKEDMSPRCQWQLGHMIKTTIEKDGIVCRIKVLVDDRRLQDKKDHLLKPPIIEHPIQKLVVLIESK</sequence>
<accession>A0AAD1W0S7</accession>
<evidence type="ECO:0000313" key="2">
    <source>
        <dbReference type="EMBL" id="CAH2277111.1"/>
    </source>
</evidence>
<feature type="domain" description="DUF5641" evidence="1">
    <location>
        <begin position="149"/>
        <end position="220"/>
    </location>
</feature>
<reference evidence="2" key="1">
    <citation type="submission" date="2022-03" db="EMBL/GenBank/DDBJ databases">
        <authorList>
            <person name="Alioto T."/>
            <person name="Alioto T."/>
            <person name="Gomez Garrido J."/>
        </authorList>
    </citation>
    <scope>NUCLEOTIDE SEQUENCE</scope>
</reference>
<dbReference type="PANTHER" id="PTHR47331">
    <property type="entry name" value="PHD-TYPE DOMAIN-CONTAINING PROTEIN"/>
    <property type="match status" value="1"/>
</dbReference>
<evidence type="ECO:0000313" key="3">
    <source>
        <dbReference type="Proteomes" id="UP001295444"/>
    </source>
</evidence>
<evidence type="ECO:0000259" key="1">
    <source>
        <dbReference type="Pfam" id="PF18701"/>
    </source>
</evidence>
<dbReference type="Proteomes" id="UP001295444">
    <property type="component" value="Chromosome 03"/>
</dbReference>
<proteinExistence type="predicted"/>
<dbReference type="InterPro" id="IPR040676">
    <property type="entry name" value="DUF5641"/>
</dbReference>
<dbReference type="PANTHER" id="PTHR47331:SF5">
    <property type="entry name" value="RIBONUCLEASE H"/>
    <property type="match status" value="1"/>
</dbReference>
<dbReference type="AlphaFoldDB" id="A0AAD1W0S7"/>
<dbReference type="EMBL" id="OW240914">
    <property type="protein sequence ID" value="CAH2277111.1"/>
    <property type="molecule type" value="Genomic_DNA"/>
</dbReference>
<name>A0AAD1W0S7_PELCU</name>
<gene>
    <name evidence="2" type="ORF">PECUL_23A001959</name>
</gene>
<dbReference type="Pfam" id="PF18701">
    <property type="entry name" value="DUF5641"/>
    <property type="match status" value="1"/>
</dbReference>
<organism evidence="2 3">
    <name type="scientific">Pelobates cultripes</name>
    <name type="common">Western spadefoot toad</name>
    <dbReference type="NCBI Taxonomy" id="61616"/>
    <lineage>
        <taxon>Eukaryota</taxon>
        <taxon>Metazoa</taxon>
        <taxon>Chordata</taxon>
        <taxon>Craniata</taxon>
        <taxon>Vertebrata</taxon>
        <taxon>Euteleostomi</taxon>
        <taxon>Amphibia</taxon>
        <taxon>Batrachia</taxon>
        <taxon>Anura</taxon>
        <taxon>Pelobatoidea</taxon>
        <taxon>Pelobatidae</taxon>
        <taxon>Pelobates</taxon>
    </lineage>
</organism>